<feature type="domain" description="Ig-like" evidence="1">
    <location>
        <begin position="22"/>
        <end position="77"/>
    </location>
</feature>
<dbReference type="PROSITE" id="PS50835">
    <property type="entry name" value="IG_LIKE"/>
    <property type="match status" value="1"/>
</dbReference>
<dbReference type="AlphaFoldDB" id="A0A1G5JHR7"/>
<gene>
    <name evidence="2" type="ORF">SAMN05720606_11134</name>
</gene>
<dbReference type="STRING" id="582692.SAMN05720606_11134"/>
<evidence type="ECO:0000313" key="3">
    <source>
        <dbReference type="Proteomes" id="UP000198538"/>
    </source>
</evidence>
<sequence length="169" mass="20117">MRVSTFLEEKDFSFKDVEYLSPEIKAVVVNHHINVTQGESENIAHIHVQYYDNLSFQCKVIDLYQEHSPKIAWIKNSYVTDTSNDDFDYEDVLPPFGVVELYDLDMKCNSDCTKVMIQALYQLMFNFLLEYFNVIVFHSREATNVIDLENIRFKRFMINDELYYRSISY</sequence>
<dbReference type="EMBL" id="FMVM01000011">
    <property type="protein sequence ID" value="SCY87451.1"/>
    <property type="molecule type" value="Genomic_DNA"/>
</dbReference>
<protein>
    <recommendedName>
        <fullName evidence="1">Ig-like domain-containing protein</fullName>
    </recommendedName>
</protein>
<name>A0A1G5JHR7_9BACL</name>
<evidence type="ECO:0000313" key="2">
    <source>
        <dbReference type="EMBL" id="SCY87451.1"/>
    </source>
</evidence>
<dbReference type="Proteomes" id="UP000198538">
    <property type="component" value="Unassembled WGS sequence"/>
</dbReference>
<keyword evidence="3" id="KW-1185">Reference proteome</keyword>
<evidence type="ECO:0000259" key="1">
    <source>
        <dbReference type="PROSITE" id="PS50835"/>
    </source>
</evidence>
<dbReference type="RefSeq" id="WP_090921846.1">
    <property type="nucleotide sequence ID" value="NZ_FMVM01000011.1"/>
</dbReference>
<accession>A0A1G5JHR7</accession>
<organism evidence="2 3">
    <name type="scientific">Paenibacillus polysaccharolyticus</name>
    <dbReference type="NCBI Taxonomy" id="582692"/>
    <lineage>
        <taxon>Bacteria</taxon>
        <taxon>Bacillati</taxon>
        <taxon>Bacillota</taxon>
        <taxon>Bacilli</taxon>
        <taxon>Bacillales</taxon>
        <taxon>Paenibacillaceae</taxon>
        <taxon>Paenibacillus</taxon>
    </lineage>
</organism>
<proteinExistence type="predicted"/>
<reference evidence="3" key="1">
    <citation type="submission" date="2016-10" db="EMBL/GenBank/DDBJ databases">
        <authorList>
            <person name="Varghese N."/>
            <person name="Submissions S."/>
        </authorList>
    </citation>
    <scope>NUCLEOTIDE SEQUENCE [LARGE SCALE GENOMIC DNA]</scope>
    <source>
        <strain evidence="3">BL9</strain>
    </source>
</reference>
<dbReference type="InterPro" id="IPR007110">
    <property type="entry name" value="Ig-like_dom"/>
</dbReference>